<evidence type="ECO:0000313" key="21">
    <source>
        <dbReference type="Proteomes" id="UP000093807"/>
    </source>
</evidence>
<feature type="transmembrane region" description="Helical" evidence="19">
    <location>
        <begin position="212"/>
        <end position="228"/>
    </location>
</feature>
<evidence type="ECO:0000256" key="8">
    <source>
        <dbReference type="ARBA" id="ARBA00022573"/>
    </source>
</evidence>
<keyword evidence="11 19" id="KW-0460">Magnesium</keyword>
<dbReference type="HAMAP" id="MF_00719">
    <property type="entry name" value="CobS"/>
    <property type="match status" value="1"/>
</dbReference>
<comment type="function">
    <text evidence="14 19">Joins adenosylcobinamide-GDP and alpha-ribazole to generate adenosylcobalamin (Ado-cobalamin). Also synthesizes adenosylcobalamin 5'-phosphate from adenosylcobinamide-GDP and alpha-ribazole 5'-phosphate.</text>
</comment>
<comment type="caution">
    <text evidence="20">The sequence shown here is derived from an EMBL/GenBank/DDBJ whole genome shotgun (WGS) entry which is preliminary data.</text>
</comment>
<comment type="catalytic activity">
    <reaction evidence="18 19">
        <text>alpha-ribazole 5'-phosphate + adenosylcob(III)inamide-GDP = adenosylcob(III)alamin 5'-phosphate + GMP + H(+)</text>
        <dbReference type="Rhea" id="RHEA:23560"/>
        <dbReference type="ChEBI" id="CHEBI:15378"/>
        <dbReference type="ChEBI" id="CHEBI:57918"/>
        <dbReference type="ChEBI" id="CHEBI:58115"/>
        <dbReference type="ChEBI" id="CHEBI:60487"/>
        <dbReference type="ChEBI" id="CHEBI:60493"/>
        <dbReference type="EC" id="2.7.8.26"/>
    </reaction>
</comment>
<evidence type="ECO:0000256" key="16">
    <source>
        <dbReference type="ARBA" id="ARBA00032853"/>
    </source>
</evidence>
<keyword evidence="10 19" id="KW-0812">Transmembrane</keyword>
<dbReference type="GO" id="GO:0008818">
    <property type="term" value="F:cobalamin 5'-phosphate synthase activity"/>
    <property type="evidence" value="ECO:0007669"/>
    <property type="project" value="UniProtKB-UniRule"/>
</dbReference>
<comment type="similarity">
    <text evidence="4 19">Belongs to the CobS family.</text>
</comment>
<evidence type="ECO:0000256" key="6">
    <source>
        <dbReference type="ARBA" id="ARBA00015850"/>
    </source>
</evidence>
<name>A0A199XN58_9FLAO</name>
<keyword evidence="21" id="KW-1185">Reference proteome</keyword>
<evidence type="ECO:0000256" key="12">
    <source>
        <dbReference type="ARBA" id="ARBA00022989"/>
    </source>
</evidence>
<evidence type="ECO:0000256" key="3">
    <source>
        <dbReference type="ARBA" id="ARBA00004663"/>
    </source>
</evidence>
<dbReference type="UniPathway" id="UPA00148">
    <property type="reaction ID" value="UER00238"/>
</dbReference>
<evidence type="ECO:0000256" key="19">
    <source>
        <dbReference type="HAMAP-Rule" id="MF_00719"/>
    </source>
</evidence>
<keyword evidence="8 19" id="KW-0169">Cobalamin biosynthesis</keyword>
<comment type="subcellular location">
    <subcellularLocation>
        <location evidence="2 19">Cell membrane</location>
        <topology evidence="2 19">Multi-pass membrane protein</topology>
    </subcellularLocation>
</comment>
<proteinExistence type="inferred from homology"/>
<keyword evidence="13 19" id="KW-0472">Membrane</keyword>
<feature type="transmembrane region" description="Helical" evidence="19">
    <location>
        <begin position="188"/>
        <end position="206"/>
    </location>
</feature>
<organism evidence="20 21">
    <name type="scientific">Flavobacterium succinicans</name>
    <dbReference type="NCBI Taxonomy" id="29536"/>
    <lineage>
        <taxon>Bacteria</taxon>
        <taxon>Pseudomonadati</taxon>
        <taxon>Bacteroidota</taxon>
        <taxon>Flavobacteriia</taxon>
        <taxon>Flavobacteriales</taxon>
        <taxon>Flavobacteriaceae</taxon>
        <taxon>Flavobacterium</taxon>
    </lineage>
</organism>
<feature type="transmembrane region" description="Helical" evidence="19">
    <location>
        <begin position="110"/>
        <end position="130"/>
    </location>
</feature>
<keyword evidence="9 19" id="KW-0808">Transferase</keyword>
<evidence type="ECO:0000256" key="17">
    <source>
        <dbReference type="ARBA" id="ARBA00048623"/>
    </source>
</evidence>
<evidence type="ECO:0000256" key="1">
    <source>
        <dbReference type="ARBA" id="ARBA00001946"/>
    </source>
</evidence>
<dbReference type="EMBL" id="JMTM01000074">
    <property type="protein sequence ID" value="OAZ02857.1"/>
    <property type="molecule type" value="Genomic_DNA"/>
</dbReference>
<dbReference type="PANTHER" id="PTHR34148">
    <property type="entry name" value="ADENOSYLCOBINAMIDE-GDP RIBAZOLETRANSFERASE"/>
    <property type="match status" value="1"/>
</dbReference>
<dbReference type="GO" id="GO:0051073">
    <property type="term" value="F:adenosylcobinamide-GDP ribazoletransferase activity"/>
    <property type="evidence" value="ECO:0007669"/>
    <property type="project" value="UniProtKB-UniRule"/>
</dbReference>
<dbReference type="OrthoDB" id="9794626at2"/>
<sequence>MKKQGHIFFTALMFYTRIPCPKNIDHNPEYLNKASRYFPLIGWIVGAIAFGVYAAASWLWNAEIGIVLSMIASVLVTGAFHEDGFADVCDGFGGGWTKTKILTIMKDSAIGAYGAMGLVLLFLLKYMSLVSLAKGDSLFTNYFSLFTLFLVFITGHSLSRLAAISIVFTHEYSREDATSKSKPIAQQYSWKEVVGALFFGLLPLLVLMTSHAIIGLVVLPVFLARYFLARYFQKWIDGYTGDCLGATQQVCEVIFYLTLLAIWKFI</sequence>
<evidence type="ECO:0000256" key="14">
    <source>
        <dbReference type="ARBA" id="ARBA00025228"/>
    </source>
</evidence>
<evidence type="ECO:0000313" key="20">
    <source>
        <dbReference type="EMBL" id="OAZ02857.1"/>
    </source>
</evidence>
<dbReference type="EC" id="2.7.8.26" evidence="5 19"/>
<evidence type="ECO:0000256" key="13">
    <source>
        <dbReference type="ARBA" id="ARBA00023136"/>
    </source>
</evidence>
<dbReference type="RefSeq" id="WP_064716572.1">
    <property type="nucleotide sequence ID" value="NZ_JMTM01000074.1"/>
</dbReference>
<evidence type="ECO:0000256" key="9">
    <source>
        <dbReference type="ARBA" id="ARBA00022679"/>
    </source>
</evidence>
<reference evidence="20 21" key="1">
    <citation type="submission" date="2016-06" db="EMBL/GenBank/DDBJ databases">
        <title>Draft genome sequence of Flavobacterium succinicans strain DD5b.</title>
        <authorList>
            <person name="Poehlein A."/>
            <person name="Daniel R."/>
            <person name="Simeonova D.D."/>
        </authorList>
    </citation>
    <scope>NUCLEOTIDE SEQUENCE [LARGE SCALE GENOMIC DNA]</scope>
    <source>
        <strain evidence="20 21">DD5b</strain>
    </source>
</reference>
<comment type="pathway">
    <text evidence="3 19">Cofactor biosynthesis; adenosylcobalamin biosynthesis; adenosylcobalamin from cob(II)yrinate a,c-diamide: step 7/7.</text>
</comment>
<feature type="transmembrane region" description="Helical" evidence="19">
    <location>
        <begin position="142"/>
        <end position="168"/>
    </location>
</feature>
<accession>A0A199XN58</accession>
<dbReference type="PANTHER" id="PTHR34148:SF1">
    <property type="entry name" value="ADENOSYLCOBINAMIDE-GDP RIBAZOLETRANSFERASE"/>
    <property type="match status" value="1"/>
</dbReference>
<evidence type="ECO:0000256" key="7">
    <source>
        <dbReference type="ARBA" id="ARBA00022475"/>
    </source>
</evidence>
<evidence type="ECO:0000256" key="11">
    <source>
        <dbReference type="ARBA" id="ARBA00022842"/>
    </source>
</evidence>
<comment type="cofactor">
    <cofactor evidence="1 19">
        <name>Mg(2+)</name>
        <dbReference type="ChEBI" id="CHEBI:18420"/>
    </cofactor>
</comment>
<dbReference type="InterPro" id="IPR003805">
    <property type="entry name" value="CobS"/>
</dbReference>
<dbReference type="PATRIC" id="fig|29536.5.peg.2937"/>
<dbReference type="Proteomes" id="UP000093807">
    <property type="component" value="Unassembled WGS sequence"/>
</dbReference>
<comment type="catalytic activity">
    <reaction evidence="17 19">
        <text>alpha-ribazole + adenosylcob(III)inamide-GDP = adenosylcob(III)alamin + GMP + H(+)</text>
        <dbReference type="Rhea" id="RHEA:16049"/>
        <dbReference type="ChEBI" id="CHEBI:10329"/>
        <dbReference type="ChEBI" id="CHEBI:15378"/>
        <dbReference type="ChEBI" id="CHEBI:18408"/>
        <dbReference type="ChEBI" id="CHEBI:58115"/>
        <dbReference type="ChEBI" id="CHEBI:60487"/>
        <dbReference type="EC" id="2.7.8.26"/>
    </reaction>
</comment>
<feature type="transmembrane region" description="Helical" evidence="19">
    <location>
        <begin position="40"/>
        <end position="60"/>
    </location>
</feature>
<gene>
    <name evidence="19 20" type="primary">cobS</name>
    <name evidence="20" type="ORF">FLB_28350</name>
</gene>
<dbReference type="Pfam" id="PF02654">
    <property type="entry name" value="CobS"/>
    <property type="match status" value="1"/>
</dbReference>
<dbReference type="GO" id="GO:0009236">
    <property type="term" value="P:cobalamin biosynthetic process"/>
    <property type="evidence" value="ECO:0007669"/>
    <property type="project" value="UniProtKB-UniRule"/>
</dbReference>
<evidence type="ECO:0000256" key="4">
    <source>
        <dbReference type="ARBA" id="ARBA00010561"/>
    </source>
</evidence>
<evidence type="ECO:0000256" key="5">
    <source>
        <dbReference type="ARBA" id="ARBA00013200"/>
    </source>
</evidence>
<evidence type="ECO:0000256" key="2">
    <source>
        <dbReference type="ARBA" id="ARBA00004651"/>
    </source>
</evidence>
<dbReference type="GO" id="GO:0005886">
    <property type="term" value="C:plasma membrane"/>
    <property type="evidence" value="ECO:0007669"/>
    <property type="project" value="UniProtKB-SubCell"/>
</dbReference>
<protein>
    <recommendedName>
        <fullName evidence="6 19">Adenosylcobinamide-GDP ribazoletransferase</fullName>
        <ecNumber evidence="5 19">2.7.8.26</ecNumber>
    </recommendedName>
    <alternativeName>
        <fullName evidence="16 19">Cobalamin synthase</fullName>
    </alternativeName>
    <alternativeName>
        <fullName evidence="15 19">Cobalamin-5'-phosphate synthase</fullName>
    </alternativeName>
</protein>
<evidence type="ECO:0000256" key="18">
    <source>
        <dbReference type="ARBA" id="ARBA00049504"/>
    </source>
</evidence>
<keyword evidence="12 19" id="KW-1133">Transmembrane helix</keyword>
<evidence type="ECO:0000256" key="10">
    <source>
        <dbReference type="ARBA" id="ARBA00022692"/>
    </source>
</evidence>
<dbReference type="NCBIfam" id="NF001277">
    <property type="entry name" value="PRK00235.1-3"/>
    <property type="match status" value="1"/>
</dbReference>
<keyword evidence="7 19" id="KW-1003">Cell membrane</keyword>
<evidence type="ECO:0000256" key="15">
    <source>
        <dbReference type="ARBA" id="ARBA00032605"/>
    </source>
</evidence>
<dbReference type="AlphaFoldDB" id="A0A199XN58"/>